<proteinExistence type="predicted"/>
<gene>
    <name evidence="2" type="ORF">NDU88_004397</name>
</gene>
<feature type="region of interest" description="Disordered" evidence="1">
    <location>
        <begin position="112"/>
        <end position="174"/>
    </location>
</feature>
<organism evidence="2 3">
    <name type="scientific">Pleurodeles waltl</name>
    <name type="common">Iberian ribbed newt</name>
    <dbReference type="NCBI Taxonomy" id="8319"/>
    <lineage>
        <taxon>Eukaryota</taxon>
        <taxon>Metazoa</taxon>
        <taxon>Chordata</taxon>
        <taxon>Craniata</taxon>
        <taxon>Vertebrata</taxon>
        <taxon>Euteleostomi</taxon>
        <taxon>Amphibia</taxon>
        <taxon>Batrachia</taxon>
        <taxon>Caudata</taxon>
        <taxon>Salamandroidea</taxon>
        <taxon>Salamandridae</taxon>
        <taxon>Pleurodelinae</taxon>
        <taxon>Pleurodeles</taxon>
    </lineage>
</organism>
<reference evidence="2" key="1">
    <citation type="journal article" date="2022" name="bioRxiv">
        <title>Sequencing and chromosome-scale assembly of the giantPleurodeles waltlgenome.</title>
        <authorList>
            <person name="Brown T."/>
            <person name="Elewa A."/>
            <person name="Iarovenko S."/>
            <person name="Subramanian E."/>
            <person name="Araus A.J."/>
            <person name="Petzold A."/>
            <person name="Susuki M."/>
            <person name="Suzuki K.-i.T."/>
            <person name="Hayashi T."/>
            <person name="Toyoda A."/>
            <person name="Oliveira C."/>
            <person name="Osipova E."/>
            <person name="Leigh N.D."/>
            <person name="Simon A."/>
            <person name="Yun M.H."/>
        </authorList>
    </citation>
    <scope>NUCLEOTIDE SEQUENCE</scope>
    <source>
        <strain evidence="2">20211129_DDA</strain>
        <tissue evidence="2">Liver</tissue>
    </source>
</reference>
<comment type="caution">
    <text evidence="2">The sequence shown here is derived from an EMBL/GenBank/DDBJ whole genome shotgun (WGS) entry which is preliminary data.</text>
</comment>
<dbReference type="EMBL" id="JANPWB010000005">
    <property type="protein sequence ID" value="KAJ1187622.1"/>
    <property type="molecule type" value="Genomic_DNA"/>
</dbReference>
<protein>
    <submittedName>
        <fullName evidence="2">Uncharacterized protein</fullName>
    </submittedName>
</protein>
<dbReference type="Proteomes" id="UP001066276">
    <property type="component" value="Chromosome 3_1"/>
</dbReference>
<evidence type="ECO:0000313" key="2">
    <source>
        <dbReference type="EMBL" id="KAJ1187622.1"/>
    </source>
</evidence>
<evidence type="ECO:0000256" key="1">
    <source>
        <dbReference type="SAM" id="MobiDB-lite"/>
    </source>
</evidence>
<feature type="region of interest" description="Disordered" evidence="1">
    <location>
        <begin position="71"/>
        <end position="91"/>
    </location>
</feature>
<name>A0AAV7UJ30_PLEWA</name>
<keyword evidence="3" id="KW-1185">Reference proteome</keyword>
<feature type="compositionally biased region" description="Low complexity" evidence="1">
    <location>
        <begin position="80"/>
        <end position="89"/>
    </location>
</feature>
<dbReference type="AlphaFoldDB" id="A0AAV7UJ30"/>
<sequence>MGKLGFGRSPAPATALAEIEWRCVSYPLPLLGSLPHPRTRPVILPRASGSHLCRVRCSLHAATFPSFWPKPARMGKRGSSGRSSTQGRGLEFCRGPRARTLLSPLWFRRGRASRTMNAGPPPFPSPHTCAGNVRRSSGAPPAPPPSSHGPLPHGARLLGSHHGSRPDHAPPNLF</sequence>
<accession>A0AAV7UJ30</accession>
<evidence type="ECO:0000313" key="3">
    <source>
        <dbReference type="Proteomes" id="UP001066276"/>
    </source>
</evidence>